<comment type="subcellular location">
    <subcellularLocation>
        <location evidence="1">Nucleus</location>
    </subcellularLocation>
</comment>
<dbReference type="OrthoDB" id="3862662at2759"/>
<feature type="region of interest" description="Disordered" evidence="6">
    <location>
        <begin position="1"/>
        <end position="21"/>
    </location>
</feature>
<feature type="non-terminal residue" evidence="8">
    <location>
        <position position="563"/>
    </location>
</feature>
<evidence type="ECO:0000256" key="5">
    <source>
        <dbReference type="ARBA" id="ARBA00023242"/>
    </source>
</evidence>
<dbReference type="Pfam" id="PF04082">
    <property type="entry name" value="Fungal_trans"/>
    <property type="match status" value="1"/>
</dbReference>
<keyword evidence="3" id="KW-0805">Transcription regulation</keyword>
<proteinExistence type="predicted"/>
<evidence type="ECO:0000313" key="9">
    <source>
        <dbReference type="Proteomes" id="UP000054321"/>
    </source>
</evidence>
<gene>
    <name evidence="8" type="ORF">OIDMADRAFT_138072</name>
</gene>
<keyword evidence="9" id="KW-1185">Reference proteome</keyword>
<protein>
    <recommendedName>
        <fullName evidence="7">Xylanolytic transcriptional activator regulatory domain-containing protein</fullName>
    </recommendedName>
</protein>
<dbReference type="Proteomes" id="UP000054321">
    <property type="component" value="Unassembled WGS sequence"/>
</dbReference>
<dbReference type="CDD" id="cd12148">
    <property type="entry name" value="fungal_TF_MHR"/>
    <property type="match status" value="1"/>
</dbReference>
<reference evidence="9" key="2">
    <citation type="submission" date="2015-01" db="EMBL/GenBank/DDBJ databases">
        <title>Evolutionary Origins and Diversification of the Mycorrhizal Mutualists.</title>
        <authorList>
            <consortium name="DOE Joint Genome Institute"/>
            <consortium name="Mycorrhizal Genomics Consortium"/>
            <person name="Kohler A."/>
            <person name="Kuo A."/>
            <person name="Nagy L.G."/>
            <person name="Floudas D."/>
            <person name="Copeland A."/>
            <person name="Barry K.W."/>
            <person name="Cichocki N."/>
            <person name="Veneault-Fourrey C."/>
            <person name="LaButti K."/>
            <person name="Lindquist E.A."/>
            <person name="Lipzen A."/>
            <person name="Lundell T."/>
            <person name="Morin E."/>
            <person name="Murat C."/>
            <person name="Riley R."/>
            <person name="Ohm R."/>
            <person name="Sun H."/>
            <person name="Tunlid A."/>
            <person name="Henrissat B."/>
            <person name="Grigoriev I.V."/>
            <person name="Hibbett D.S."/>
            <person name="Martin F."/>
        </authorList>
    </citation>
    <scope>NUCLEOTIDE SEQUENCE [LARGE SCALE GENOMIC DNA]</scope>
    <source>
        <strain evidence="9">Zn</strain>
    </source>
</reference>
<evidence type="ECO:0000256" key="6">
    <source>
        <dbReference type="SAM" id="MobiDB-lite"/>
    </source>
</evidence>
<dbReference type="HOGENOM" id="CLU_007531_2_0_1"/>
<dbReference type="GO" id="GO:0008270">
    <property type="term" value="F:zinc ion binding"/>
    <property type="evidence" value="ECO:0007669"/>
    <property type="project" value="InterPro"/>
</dbReference>
<keyword evidence="2" id="KW-0479">Metal-binding</keyword>
<dbReference type="InParanoid" id="A0A0C3GPL8"/>
<evidence type="ECO:0000256" key="3">
    <source>
        <dbReference type="ARBA" id="ARBA00023015"/>
    </source>
</evidence>
<dbReference type="GO" id="GO:0003677">
    <property type="term" value="F:DNA binding"/>
    <property type="evidence" value="ECO:0007669"/>
    <property type="project" value="InterPro"/>
</dbReference>
<evidence type="ECO:0000256" key="4">
    <source>
        <dbReference type="ARBA" id="ARBA00023163"/>
    </source>
</evidence>
<sequence>MSFGSNKGHENPTRTENTEWSARLRHSRPNIHDLSFILHPSHDVSKPEKELTPPSARNVADSEEPIIVGRACYVLGVSQTLMDHMIKTYFKNMVAISLLHEPKFREKINNIESASQVHALLAAMFAYAARFHPPDDDNPDIGFEEIKGTHRRAAHFLNLALIYIDDALKECGDEAPPLCILQALIISTHCQLTQGVRGKAWRSLGMCVRLAYELNLHLVDGEDVKDIRAVDPNQWCDNEEKRRAWWAIWEMDVFASTIRRTPTAVDWSQIETFLPVEDKYWFQNQPRPSCFMESDPIYRWKALQECGNQSSKAWFLVINSLMKEAQMISSPRGVPYTHQLDEREPQQVTNRYHGRSRDISIESHQRLETLSNSVLCFGLALPAYLKYRNQYLSFDSTVSGHMGSLRQLHCGIHNIFVMTQLARLMIHRYNVFGGPARATHDSHYTAAGTSNNSALRNNFPSSTHDIEELSLRQYFEAADSILAIVYRSSDDHIQYINPFLSSTIWLASAVQLVHKEFGPPGTNRSLVKSKFEVLYMTYKRCVRFWDTQTALQQNLEMLEAQLE</sequence>
<evidence type="ECO:0000256" key="2">
    <source>
        <dbReference type="ARBA" id="ARBA00022723"/>
    </source>
</evidence>
<feature type="compositionally biased region" description="Basic and acidic residues" evidence="6">
    <location>
        <begin position="7"/>
        <end position="17"/>
    </location>
</feature>
<dbReference type="GO" id="GO:0006351">
    <property type="term" value="P:DNA-templated transcription"/>
    <property type="evidence" value="ECO:0007669"/>
    <property type="project" value="InterPro"/>
</dbReference>
<evidence type="ECO:0000256" key="1">
    <source>
        <dbReference type="ARBA" id="ARBA00004123"/>
    </source>
</evidence>
<dbReference type="SMART" id="SM00906">
    <property type="entry name" value="Fungal_trans"/>
    <property type="match status" value="1"/>
</dbReference>
<dbReference type="EMBL" id="KN832896">
    <property type="protein sequence ID" value="KIM93344.1"/>
    <property type="molecule type" value="Genomic_DNA"/>
</dbReference>
<name>A0A0C3GPL8_OIDMZ</name>
<dbReference type="InterPro" id="IPR050815">
    <property type="entry name" value="TF_fung"/>
</dbReference>
<dbReference type="AlphaFoldDB" id="A0A0C3GPL8"/>
<dbReference type="GO" id="GO:0000981">
    <property type="term" value="F:DNA-binding transcription factor activity, RNA polymerase II-specific"/>
    <property type="evidence" value="ECO:0007669"/>
    <property type="project" value="InterPro"/>
</dbReference>
<organism evidence="8 9">
    <name type="scientific">Oidiodendron maius (strain Zn)</name>
    <dbReference type="NCBI Taxonomy" id="913774"/>
    <lineage>
        <taxon>Eukaryota</taxon>
        <taxon>Fungi</taxon>
        <taxon>Dikarya</taxon>
        <taxon>Ascomycota</taxon>
        <taxon>Pezizomycotina</taxon>
        <taxon>Leotiomycetes</taxon>
        <taxon>Leotiomycetes incertae sedis</taxon>
        <taxon>Myxotrichaceae</taxon>
        <taxon>Oidiodendron</taxon>
    </lineage>
</organism>
<evidence type="ECO:0000313" key="8">
    <source>
        <dbReference type="EMBL" id="KIM93344.1"/>
    </source>
</evidence>
<keyword evidence="4" id="KW-0804">Transcription</keyword>
<dbReference type="PANTHER" id="PTHR47338:SF10">
    <property type="entry name" value="TRANSCRIPTION FACTOR DOMAIN-CONTAINING PROTEIN-RELATED"/>
    <property type="match status" value="1"/>
</dbReference>
<dbReference type="InterPro" id="IPR007219">
    <property type="entry name" value="XnlR_reg_dom"/>
</dbReference>
<dbReference type="STRING" id="913774.A0A0C3GPL8"/>
<feature type="domain" description="Xylanolytic transcriptional activator regulatory" evidence="7">
    <location>
        <begin position="200"/>
        <end position="281"/>
    </location>
</feature>
<dbReference type="PANTHER" id="PTHR47338">
    <property type="entry name" value="ZN(II)2CYS6 TRANSCRIPTION FACTOR (EUROFUNG)-RELATED"/>
    <property type="match status" value="1"/>
</dbReference>
<accession>A0A0C3GPL8</accession>
<dbReference type="GO" id="GO:0005634">
    <property type="term" value="C:nucleus"/>
    <property type="evidence" value="ECO:0007669"/>
    <property type="project" value="UniProtKB-SubCell"/>
</dbReference>
<reference evidence="8 9" key="1">
    <citation type="submission" date="2014-04" db="EMBL/GenBank/DDBJ databases">
        <authorList>
            <consortium name="DOE Joint Genome Institute"/>
            <person name="Kuo A."/>
            <person name="Martino E."/>
            <person name="Perotto S."/>
            <person name="Kohler A."/>
            <person name="Nagy L.G."/>
            <person name="Floudas D."/>
            <person name="Copeland A."/>
            <person name="Barry K.W."/>
            <person name="Cichocki N."/>
            <person name="Veneault-Fourrey C."/>
            <person name="LaButti K."/>
            <person name="Lindquist E.A."/>
            <person name="Lipzen A."/>
            <person name="Lundell T."/>
            <person name="Morin E."/>
            <person name="Murat C."/>
            <person name="Sun H."/>
            <person name="Tunlid A."/>
            <person name="Henrissat B."/>
            <person name="Grigoriev I.V."/>
            <person name="Hibbett D.S."/>
            <person name="Martin F."/>
            <person name="Nordberg H.P."/>
            <person name="Cantor M.N."/>
            <person name="Hua S.X."/>
        </authorList>
    </citation>
    <scope>NUCLEOTIDE SEQUENCE [LARGE SCALE GENOMIC DNA]</scope>
    <source>
        <strain evidence="8 9">Zn</strain>
    </source>
</reference>
<keyword evidence="5" id="KW-0539">Nucleus</keyword>
<evidence type="ECO:0000259" key="7">
    <source>
        <dbReference type="SMART" id="SM00906"/>
    </source>
</evidence>